<proteinExistence type="predicted"/>
<dbReference type="EMBL" id="CP127162">
    <property type="protein sequence ID" value="WIV20164.1"/>
    <property type="molecule type" value="Genomic_DNA"/>
</dbReference>
<dbReference type="InterPro" id="IPR035437">
    <property type="entry name" value="SNase_OB-fold_sf"/>
</dbReference>
<feature type="domain" description="TNase-like" evidence="6">
    <location>
        <begin position="65"/>
        <end position="199"/>
    </location>
</feature>
<dbReference type="SUPFAM" id="SSF50199">
    <property type="entry name" value="Staphylococcal nuclease"/>
    <property type="match status" value="1"/>
</dbReference>
<evidence type="ECO:0000259" key="6">
    <source>
        <dbReference type="PROSITE" id="PS50830"/>
    </source>
</evidence>
<dbReference type="Pfam" id="PF00565">
    <property type="entry name" value="SNase"/>
    <property type="match status" value="1"/>
</dbReference>
<organism evidence="7 8">
    <name type="scientific">Paenibacillus polygoni</name>
    <dbReference type="NCBI Taxonomy" id="3050112"/>
    <lineage>
        <taxon>Bacteria</taxon>
        <taxon>Bacillati</taxon>
        <taxon>Bacillota</taxon>
        <taxon>Bacilli</taxon>
        <taxon>Bacillales</taxon>
        <taxon>Paenibacillaceae</taxon>
        <taxon>Paenibacillus</taxon>
    </lineage>
</organism>
<dbReference type="InterPro" id="IPR016071">
    <property type="entry name" value="Staphylococal_nuclease_OB-fold"/>
</dbReference>
<name>A0ABY8X4R3_9BACL</name>
<evidence type="ECO:0000256" key="1">
    <source>
        <dbReference type="ARBA" id="ARBA00022722"/>
    </source>
</evidence>
<evidence type="ECO:0000256" key="3">
    <source>
        <dbReference type="ARBA" id="ARBA00022801"/>
    </source>
</evidence>
<dbReference type="PROSITE" id="PS01123">
    <property type="entry name" value="TNASE_1"/>
    <property type="match status" value="1"/>
</dbReference>
<dbReference type="SMART" id="SM00318">
    <property type="entry name" value="SNc"/>
    <property type="match status" value="1"/>
</dbReference>
<feature type="compositionally biased region" description="Low complexity" evidence="4">
    <location>
        <begin position="28"/>
        <end position="54"/>
    </location>
</feature>
<accession>A0ABY8X4R3</accession>
<reference evidence="7 8" key="1">
    <citation type="submission" date="2023-06" db="EMBL/GenBank/DDBJ databases">
        <title>Paenibacillus polygonum sp. nov., an endophytic bacterium, isolated from Polygonum lapathifolium L. in Nanji Wetland National Nature Reserve, South of Poyang Lake, Jiangxi Province, China.</title>
        <authorList>
            <person name="Yu Z."/>
        </authorList>
    </citation>
    <scope>NUCLEOTIDE SEQUENCE [LARGE SCALE GENOMIC DNA]</scope>
    <source>
        <strain evidence="7 8">C31</strain>
    </source>
</reference>
<protein>
    <submittedName>
        <fullName evidence="7">Thermonuclease family protein</fullName>
    </submittedName>
</protein>
<evidence type="ECO:0000256" key="2">
    <source>
        <dbReference type="ARBA" id="ARBA00022759"/>
    </source>
</evidence>
<gene>
    <name evidence="7" type="ORF">QPK24_05515</name>
</gene>
<dbReference type="Gene3D" id="2.40.50.90">
    <property type="match status" value="1"/>
</dbReference>
<keyword evidence="3" id="KW-0378">Hydrolase</keyword>
<dbReference type="PROSITE" id="PS51257">
    <property type="entry name" value="PROKAR_LIPOPROTEIN"/>
    <property type="match status" value="1"/>
</dbReference>
<keyword evidence="1" id="KW-0540">Nuclease</keyword>
<keyword evidence="5" id="KW-0732">Signal</keyword>
<feature type="region of interest" description="Disordered" evidence="4">
    <location>
        <begin position="212"/>
        <end position="249"/>
    </location>
</feature>
<evidence type="ECO:0000313" key="7">
    <source>
        <dbReference type="EMBL" id="WIV20164.1"/>
    </source>
</evidence>
<feature type="chain" id="PRO_5047352354" evidence="5">
    <location>
        <begin position="23"/>
        <end position="292"/>
    </location>
</feature>
<dbReference type="PANTHER" id="PTHR12302:SF3">
    <property type="entry name" value="SERINE_THREONINE-PROTEIN KINASE 31"/>
    <property type="match status" value="1"/>
</dbReference>
<sequence length="292" mass="32123">MSFLRRWMIPLVLSITVLTAGCGEIQLGDSITDTNTGSTSNTGTSTGTSNETNSPDQSSTDYKYPRVPVTLDRAVDGDTLKVMYEGKSQSVRLLLVDTPETSHPKLGVQPLGQEAKQYTKQLLEKAKNIELEFDIGPNRDKYSRLLAYVYADGVMLQESLLKKGYARVAYIYPPNVRYVDEFEAIQNKSKKQALGIWKYENYAQEDGFHPAEYQEDSSTTSNSTTSGTVSSNGSSTSSTPPNNTCTIKGNINAKGEKIYHTTASPNYKSTQPEAWFCTEAEAVAAGYRAPKN</sequence>
<feature type="compositionally biased region" description="Low complexity" evidence="4">
    <location>
        <begin position="217"/>
        <end position="244"/>
    </location>
</feature>
<dbReference type="InterPro" id="IPR002071">
    <property type="entry name" value="Thermonucl_AS"/>
</dbReference>
<evidence type="ECO:0000256" key="5">
    <source>
        <dbReference type="SAM" id="SignalP"/>
    </source>
</evidence>
<evidence type="ECO:0000313" key="8">
    <source>
        <dbReference type="Proteomes" id="UP001236415"/>
    </source>
</evidence>
<evidence type="ECO:0000256" key="4">
    <source>
        <dbReference type="SAM" id="MobiDB-lite"/>
    </source>
</evidence>
<dbReference type="CDD" id="cd00175">
    <property type="entry name" value="SNc"/>
    <property type="match status" value="1"/>
</dbReference>
<dbReference type="PANTHER" id="PTHR12302">
    <property type="entry name" value="EBNA2 BINDING PROTEIN P100"/>
    <property type="match status" value="1"/>
</dbReference>
<keyword evidence="8" id="KW-1185">Reference proteome</keyword>
<dbReference type="PROSITE" id="PS50830">
    <property type="entry name" value="TNASE_3"/>
    <property type="match status" value="1"/>
</dbReference>
<dbReference type="Proteomes" id="UP001236415">
    <property type="component" value="Chromosome"/>
</dbReference>
<keyword evidence="2" id="KW-0255">Endonuclease</keyword>
<feature type="region of interest" description="Disordered" evidence="4">
    <location>
        <begin position="28"/>
        <end position="63"/>
    </location>
</feature>
<feature type="signal peptide" evidence="5">
    <location>
        <begin position="1"/>
        <end position="22"/>
    </location>
</feature>